<dbReference type="InterPro" id="IPR001623">
    <property type="entry name" value="DnaJ_domain"/>
</dbReference>
<dbReference type="Proteomes" id="UP000070412">
    <property type="component" value="Unassembled WGS sequence"/>
</dbReference>
<evidence type="ECO:0000313" key="3">
    <source>
        <dbReference type="EMBL" id="KAF7489862.1"/>
    </source>
</evidence>
<evidence type="ECO:0000313" key="4">
    <source>
        <dbReference type="EnsemblMetazoa" id="KAF7489862.1"/>
    </source>
</evidence>
<keyword evidence="1" id="KW-0812">Transmembrane</keyword>
<dbReference type="InterPro" id="IPR036869">
    <property type="entry name" value="J_dom_sf"/>
</dbReference>
<gene>
    <name evidence="3" type="ORF">SSS_3192</name>
</gene>
<accession>A0A834R686</accession>
<reference evidence="4" key="3">
    <citation type="submission" date="2022-06" db="UniProtKB">
        <authorList>
            <consortium name="EnsemblMetazoa"/>
        </authorList>
    </citation>
    <scope>IDENTIFICATION</scope>
</reference>
<feature type="transmembrane region" description="Helical" evidence="1">
    <location>
        <begin position="261"/>
        <end position="279"/>
    </location>
</feature>
<dbReference type="EMBL" id="WVUK01000063">
    <property type="protein sequence ID" value="KAF7489862.1"/>
    <property type="molecule type" value="Genomic_DNA"/>
</dbReference>
<keyword evidence="1" id="KW-1133">Transmembrane helix</keyword>
<sequence length="333" mass="41192">MNRILQKNYDVFHQKNSAFLFLFPLKTLKQTIILNNQCPSFRKCSHFYRFHFRNRWHSLHRYGVCISTFSIFGQKPNYYEILGLKTDCSSKEIRLAYLDLCKKYHPDKISSNQSVDKDHRWKEHFQKINEAYNCLCKEDSRHRYDLSLANIGYDRHRAMSKEDFNRKTSNPNYDDHYNFYRHRSEWPPNFDEYLRRENFYHRYYDRNDSHSYGSYYQDQYDSERYYEEIRKRWWQKYREQQEQFERKNVKSMADSKFERKSLIVIMMTFITVFLLQIYFDVLLSLNKINNQQRFVDIANNYNQQYRSHRFILKPSITAETAETDSFRYYNCDD</sequence>
<dbReference type="PROSITE" id="PS50076">
    <property type="entry name" value="DNAJ_2"/>
    <property type="match status" value="1"/>
</dbReference>
<dbReference type="AlphaFoldDB" id="A0A834R686"/>
<protein>
    <submittedName>
        <fullName evidence="3">DnaJ-like chaperone JEM1</fullName>
    </submittedName>
</protein>
<dbReference type="SMART" id="SM00271">
    <property type="entry name" value="DnaJ"/>
    <property type="match status" value="1"/>
</dbReference>
<reference evidence="3" key="2">
    <citation type="submission" date="2020-01" db="EMBL/GenBank/DDBJ databases">
        <authorList>
            <person name="Korhonen P.K.K."/>
            <person name="Guangxu M.G."/>
            <person name="Wang T.W."/>
            <person name="Stroehlein A.J.S."/>
            <person name="Young N.D."/>
            <person name="Ang C.-S.A."/>
            <person name="Fernando D.W.F."/>
            <person name="Lu H.L."/>
            <person name="Taylor S.T."/>
            <person name="Ehtesham M.E.M."/>
            <person name="Najaraj S.H.N."/>
            <person name="Harsha G.H.G."/>
            <person name="Madugundu A.M."/>
            <person name="Renuse S.R."/>
            <person name="Holt D.H."/>
            <person name="Pandey A.P."/>
            <person name="Papenfuss A.P."/>
            <person name="Gasser R.B.G."/>
            <person name="Fischer K.F."/>
        </authorList>
    </citation>
    <scope>NUCLEOTIDE SEQUENCE</scope>
    <source>
        <strain evidence="3">SSS_KF_BRIS2020</strain>
    </source>
</reference>
<dbReference type="SUPFAM" id="SSF46565">
    <property type="entry name" value="Chaperone J-domain"/>
    <property type="match status" value="1"/>
</dbReference>
<dbReference type="PANTHER" id="PTHR43908">
    <property type="entry name" value="AT29763P-RELATED"/>
    <property type="match status" value="1"/>
</dbReference>
<dbReference type="InterPro" id="IPR051100">
    <property type="entry name" value="DnaJ_subfamily_B/C"/>
</dbReference>
<name>A0A834R686_SARSC</name>
<feature type="domain" description="J" evidence="2">
    <location>
        <begin position="77"/>
        <end position="148"/>
    </location>
</feature>
<dbReference type="Pfam" id="PF00226">
    <property type="entry name" value="DnaJ"/>
    <property type="match status" value="1"/>
</dbReference>
<dbReference type="PRINTS" id="PR00625">
    <property type="entry name" value="JDOMAIN"/>
</dbReference>
<dbReference type="EnsemblMetazoa" id="SSS_3192s_mrna">
    <property type="protein sequence ID" value="KAF7489862.1"/>
    <property type="gene ID" value="SSS_3192"/>
</dbReference>
<dbReference type="CDD" id="cd06257">
    <property type="entry name" value="DnaJ"/>
    <property type="match status" value="1"/>
</dbReference>
<dbReference type="OrthoDB" id="376357at2759"/>
<keyword evidence="1" id="KW-0472">Membrane</keyword>
<proteinExistence type="predicted"/>
<keyword evidence="5" id="KW-1185">Reference proteome</keyword>
<reference evidence="5" key="1">
    <citation type="journal article" date="2020" name="PLoS Negl. Trop. Dis.">
        <title>High-quality nuclear genome for Sarcoptes scabiei-A critical resource for a neglected parasite.</title>
        <authorList>
            <person name="Korhonen P.K."/>
            <person name="Gasser R.B."/>
            <person name="Ma G."/>
            <person name="Wang T."/>
            <person name="Stroehlein A.J."/>
            <person name="Young N.D."/>
            <person name="Ang C.S."/>
            <person name="Fernando D.D."/>
            <person name="Lu H.C."/>
            <person name="Taylor S."/>
            <person name="Reynolds S.L."/>
            <person name="Mofiz E."/>
            <person name="Najaraj S.H."/>
            <person name="Gowda H."/>
            <person name="Madugundu A."/>
            <person name="Renuse S."/>
            <person name="Holt D."/>
            <person name="Pandey A."/>
            <person name="Papenfuss A.T."/>
            <person name="Fischer K."/>
        </authorList>
    </citation>
    <scope>NUCLEOTIDE SEQUENCE [LARGE SCALE GENOMIC DNA]</scope>
</reference>
<evidence type="ECO:0000256" key="1">
    <source>
        <dbReference type="SAM" id="Phobius"/>
    </source>
</evidence>
<evidence type="ECO:0000259" key="2">
    <source>
        <dbReference type="PROSITE" id="PS50076"/>
    </source>
</evidence>
<organism evidence="3">
    <name type="scientific">Sarcoptes scabiei</name>
    <name type="common">Itch mite</name>
    <name type="synonym">Acarus scabiei</name>
    <dbReference type="NCBI Taxonomy" id="52283"/>
    <lineage>
        <taxon>Eukaryota</taxon>
        <taxon>Metazoa</taxon>
        <taxon>Ecdysozoa</taxon>
        <taxon>Arthropoda</taxon>
        <taxon>Chelicerata</taxon>
        <taxon>Arachnida</taxon>
        <taxon>Acari</taxon>
        <taxon>Acariformes</taxon>
        <taxon>Sarcoptiformes</taxon>
        <taxon>Astigmata</taxon>
        <taxon>Psoroptidia</taxon>
        <taxon>Sarcoptoidea</taxon>
        <taxon>Sarcoptidae</taxon>
        <taxon>Sarcoptinae</taxon>
        <taxon>Sarcoptes</taxon>
    </lineage>
</organism>
<dbReference type="Gene3D" id="1.10.287.110">
    <property type="entry name" value="DnaJ domain"/>
    <property type="match status" value="1"/>
</dbReference>
<evidence type="ECO:0000313" key="5">
    <source>
        <dbReference type="Proteomes" id="UP000070412"/>
    </source>
</evidence>